<reference evidence="7" key="2">
    <citation type="journal article" date="2021" name="PeerJ">
        <title>Extensive microbial diversity within the chicken gut microbiome revealed by metagenomics and culture.</title>
        <authorList>
            <person name="Gilroy R."/>
            <person name="Ravi A."/>
            <person name="Getino M."/>
            <person name="Pursley I."/>
            <person name="Horton D.L."/>
            <person name="Alikhan N.F."/>
            <person name="Baker D."/>
            <person name="Gharbi K."/>
            <person name="Hall N."/>
            <person name="Watson M."/>
            <person name="Adriaenssens E.M."/>
            <person name="Foster-Nyarko E."/>
            <person name="Jarju S."/>
            <person name="Secka A."/>
            <person name="Antonio M."/>
            <person name="Oren A."/>
            <person name="Chaudhuri R.R."/>
            <person name="La Ragione R."/>
            <person name="Hildebrand F."/>
            <person name="Pallen M.J."/>
        </authorList>
    </citation>
    <scope>NUCLEOTIDE SEQUENCE</scope>
    <source>
        <strain evidence="7">13766</strain>
    </source>
</reference>
<feature type="transmembrane region" description="Helical" evidence="6">
    <location>
        <begin position="262"/>
        <end position="286"/>
    </location>
</feature>
<evidence type="ECO:0000256" key="6">
    <source>
        <dbReference type="SAM" id="Phobius"/>
    </source>
</evidence>
<dbReference type="PANTHER" id="PTHR30250:SF26">
    <property type="entry name" value="PSMA PROTEIN"/>
    <property type="match status" value="1"/>
</dbReference>
<evidence type="ECO:0000256" key="3">
    <source>
        <dbReference type="ARBA" id="ARBA00022692"/>
    </source>
</evidence>
<keyword evidence="3 6" id="KW-0812">Transmembrane</keyword>
<feature type="transmembrane region" description="Helical" evidence="6">
    <location>
        <begin position="184"/>
        <end position="205"/>
    </location>
</feature>
<sequence>MNRTKRYMLNSVAAFTAEIVTMILGFVTPRIILVTYGSELNGLTSSILQFMSYFNLVEAGFSNAAVYALYKPFADKDEKAISAVVSAARRLYLRAGAIFCALVAGLALIYPLYIDVEGLSNLDVGLLVLILGVSNVLNFFTLSKHRAVITADMRVYVISLSNIAFSLANTLIIVLLAQNGVGLVALRFWALGAAFLRAGILSLYCRRRYAYIDEKAEPNFGALNKSKDALFHEVLYALYKGAPIALITLILRDMAVVSVYNVYSMVIMGIAGLLAVFSSGLAPSFGNVIMLGEMDTLGRAYGEFEFTYYSIITAVYTVAIVMIMPFVRIYTRGVTDAVYDLPAVGLLFCVNSLTHNFRMPQMMLVSAGGHYRETRSHSVIQLAISVGLSVLLIQPLGIAGILIGSLCSNLYRAVALIRFVPTQYPQLRARRSFLRILRVAITVLFGVLPFCWIPVAPDGYFSWALCALGVCVYAALLALLSGVLFERKELKNVLQRIRRLRRA</sequence>
<evidence type="ECO:0000313" key="8">
    <source>
        <dbReference type="Proteomes" id="UP000824140"/>
    </source>
</evidence>
<dbReference type="Proteomes" id="UP000824140">
    <property type="component" value="Unassembled WGS sequence"/>
</dbReference>
<comment type="caution">
    <text evidence="7">The sequence shown here is derived from an EMBL/GenBank/DDBJ whole genome shotgun (WGS) entry which is preliminary data.</text>
</comment>
<proteinExistence type="predicted"/>
<name>A0A9D1K734_9FIRM</name>
<dbReference type="AlphaFoldDB" id="A0A9D1K734"/>
<organism evidence="7 8">
    <name type="scientific">Candidatus Alectryocaccomicrobium excrementavium</name>
    <dbReference type="NCBI Taxonomy" id="2840668"/>
    <lineage>
        <taxon>Bacteria</taxon>
        <taxon>Bacillati</taxon>
        <taxon>Bacillota</taxon>
        <taxon>Clostridia</taxon>
        <taxon>Candidatus Alectryocaccomicrobium</taxon>
    </lineage>
</organism>
<dbReference type="PANTHER" id="PTHR30250">
    <property type="entry name" value="PST FAMILY PREDICTED COLANIC ACID TRANSPORTER"/>
    <property type="match status" value="1"/>
</dbReference>
<comment type="subcellular location">
    <subcellularLocation>
        <location evidence="1">Cell membrane</location>
        <topology evidence="1">Multi-pass membrane protein</topology>
    </subcellularLocation>
</comment>
<dbReference type="GO" id="GO:0005886">
    <property type="term" value="C:plasma membrane"/>
    <property type="evidence" value="ECO:0007669"/>
    <property type="project" value="UniProtKB-SubCell"/>
</dbReference>
<evidence type="ECO:0000256" key="1">
    <source>
        <dbReference type="ARBA" id="ARBA00004651"/>
    </source>
</evidence>
<dbReference type="EMBL" id="DVJN01000110">
    <property type="protein sequence ID" value="HIS92473.1"/>
    <property type="molecule type" value="Genomic_DNA"/>
</dbReference>
<evidence type="ECO:0000256" key="5">
    <source>
        <dbReference type="ARBA" id="ARBA00023136"/>
    </source>
</evidence>
<feature type="transmembrane region" description="Helical" evidence="6">
    <location>
        <begin position="91"/>
        <end position="112"/>
    </location>
</feature>
<keyword evidence="4 6" id="KW-1133">Transmembrane helix</keyword>
<evidence type="ECO:0000256" key="2">
    <source>
        <dbReference type="ARBA" id="ARBA00022475"/>
    </source>
</evidence>
<feature type="transmembrane region" description="Helical" evidence="6">
    <location>
        <begin position="436"/>
        <end position="455"/>
    </location>
</feature>
<gene>
    <name evidence="7" type="ORF">IAA84_05580</name>
</gene>
<accession>A0A9D1K734</accession>
<reference evidence="7" key="1">
    <citation type="submission" date="2020-10" db="EMBL/GenBank/DDBJ databases">
        <authorList>
            <person name="Gilroy R."/>
        </authorList>
    </citation>
    <scope>NUCLEOTIDE SEQUENCE</scope>
    <source>
        <strain evidence="7">13766</strain>
    </source>
</reference>
<evidence type="ECO:0000256" key="4">
    <source>
        <dbReference type="ARBA" id="ARBA00022989"/>
    </source>
</evidence>
<feature type="transmembrane region" description="Helical" evidence="6">
    <location>
        <begin position="124"/>
        <end position="143"/>
    </location>
</feature>
<feature type="transmembrane region" description="Helical" evidence="6">
    <location>
        <begin position="7"/>
        <end position="27"/>
    </location>
</feature>
<protein>
    <submittedName>
        <fullName evidence="7">Polysaccharide biosynthesis C-terminal domain-containing protein</fullName>
    </submittedName>
</protein>
<keyword evidence="5 6" id="KW-0472">Membrane</keyword>
<dbReference type="InterPro" id="IPR050833">
    <property type="entry name" value="Poly_Biosynth_Transport"/>
</dbReference>
<evidence type="ECO:0000313" key="7">
    <source>
        <dbReference type="EMBL" id="HIS92473.1"/>
    </source>
</evidence>
<keyword evidence="2" id="KW-1003">Cell membrane</keyword>
<feature type="transmembrane region" description="Helical" evidence="6">
    <location>
        <begin position="155"/>
        <end position="178"/>
    </location>
</feature>
<feature type="transmembrane region" description="Helical" evidence="6">
    <location>
        <begin position="306"/>
        <end position="327"/>
    </location>
</feature>
<feature type="transmembrane region" description="Helical" evidence="6">
    <location>
        <begin position="379"/>
        <end position="403"/>
    </location>
</feature>
<feature type="transmembrane region" description="Helical" evidence="6">
    <location>
        <begin position="47"/>
        <end position="70"/>
    </location>
</feature>
<feature type="transmembrane region" description="Helical" evidence="6">
    <location>
        <begin position="461"/>
        <end position="485"/>
    </location>
</feature>